<gene>
    <name evidence="2" type="ORF">OP10G_4761</name>
</gene>
<feature type="transmembrane region" description="Helical" evidence="1">
    <location>
        <begin position="343"/>
        <end position="365"/>
    </location>
</feature>
<protein>
    <recommendedName>
        <fullName evidence="4">Glycosyltransferase RgtA/B/C/D-like domain-containing protein</fullName>
    </recommendedName>
</protein>
<feature type="transmembrane region" description="Helical" evidence="1">
    <location>
        <begin position="372"/>
        <end position="392"/>
    </location>
</feature>
<keyword evidence="1" id="KW-1133">Transmembrane helix</keyword>
<feature type="transmembrane region" description="Helical" evidence="1">
    <location>
        <begin position="247"/>
        <end position="265"/>
    </location>
</feature>
<feature type="transmembrane region" description="Helical" evidence="1">
    <location>
        <begin position="320"/>
        <end position="337"/>
    </location>
</feature>
<feature type="transmembrane region" description="Helical" evidence="1">
    <location>
        <begin position="175"/>
        <end position="195"/>
    </location>
</feature>
<proteinExistence type="predicted"/>
<sequence>MAQIDADGRRQSETKFVWFAVIVAVLFAAFPAIYGALSAPSGSRYVGYQYNTDDHMVYAAWMRQAMDGHLFFDNRFTTDPQPGLTVHLYFFVLGLIAKVTGIAVAATLGRLGFSALFIWLAYRLARRVTDELFAARLAVALTIIGGGLGFLYWHNFGPEGPVDIWQPEGFVFPSMLTNGLFMVSLCLILTTFQAFLDARTSWRAAGVGAVAIGLLMNIHSYDVLMVALVMVGFLGAALVQRQVTRDWLLRSAVIVAGVLPAALWFKHVLDNDPVFQARAATETYSPNFRQVVPGYLVLMLFAFVGAAMRTADAGTRKRRVVGIALAILLFAGMYLLASNHTGGYFMGIPAFAGALLLAIAAVTLASDESPGWNLLFSWAVIGTVAVYFPGLFQRKLTMGLSVPWAILAAFGLHSMLRTQERSVRNLVVALCTILLGATSVRWLARELQFIGTDVSNTTRHPVYLETDVVAILDYLNSQPGKKVLLALPGTPAQARDSQTGNPIPDTFLKPVLPDLAPFASGLTGAYTYAGHWSETPNYTHRAGEMYRFFLREPLPQVRNVMSDEERTAFARGIHANYAILPAQETVNYLPLVTAEQLGEVVVKGSRFSLVKLRE</sequence>
<organism evidence="2 3">
    <name type="scientific">Fimbriimonas ginsengisoli Gsoil 348</name>
    <dbReference type="NCBI Taxonomy" id="661478"/>
    <lineage>
        <taxon>Bacteria</taxon>
        <taxon>Bacillati</taxon>
        <taxon>Armatimonadota</taxon>
        <taxon>Fimbriimonadia</taxon>
        <taxon>Fimbriimonadales</taxon>
        <taxon>Fimbriimonadaceae</taxon>
        <taxon>Fimbriimonas</taxon>
    </lineage>
</organism>
<dbReference type="Proteomes" id="UP000027982">
    <property type="component" value="Chromosome"/>
</dbReference>
<dbReference type="EMBL" id="CP007139">
    <property type="protein sequence ID" value="AIE88129.1"/>
    <property type="molecule type" value="Genomic_DNA"/>
</dbReference>
<feature type="transmembrane region" description="Helical" evidence="1">
    <location>
        <begin position="423"/>
        <end position="444"/>
    </location>
</feature>
<evidence type="ECO:0000313" key="3">
    <source>
        <dbReference type="Proteomes" id="UP000027982"/>
    </source>
</evidence>
<dbReference type="eggNOG" id="COG5427">
    <property type="taxonomic scope" value="Bacteria"/>
</dbReference>
<feature type="transmembrane region" description="Helical" evidence="1">
    <location>
        <begin position="16"/>
        <end position="37"/>
    </location>
</feature>
<keyword evidence="3" id="KW-1185">Reference proteome</keyword>
<name>A0A068NZ84_FIMGI</name>
<feature type="transmembrane region" description="Helical" evidence="1">
    <location>
        <begin position="88"/>
        <end position="121"/>
    </location>
</feature>
<dbReference type="RefSeq" id="WP_025228008.1">
    <property type="nucleotide sequence ID" value="NZ_CP007139.1"/>
</dbReference>
<keyword evidence="1" id="KW-0812">Transmembrane</keyword>
<dbReference type="STRING" id="661478.OP10G_4761"/>
<evidence type="ECO:0000256" key="1">
    <source>
        <dbReference type="SAM" id="Phobius"/>
    </source>
</evidence>
<dbReference type="AlphaFoldDB" id="A0A068NZ84"/>
<feature type="transmembrane region" description="Helical" evidence="1">
    <location>
        <begin position="202"/>
        <end position="218"/>
    </location>
</feature>
<feature type="transmembrane region" description="Helical" evidence="1">
    <location>
        <begin position="398"/>
        <end position="416"/>
    </location>
</feature>
<keyword evidence="1" id="KW-0472">Membrane</keyword>
<reference evidence="2 3" key="1">
    <citation type="journal article" date="2014" name="PLoS ONE">
        <title>The first complete genome sequence of the class fimbriimonadia in the phylum armatimonadetes.</title>
        <authorList>
            <person name="Hu Z.Y."/>
            <person name="Wang Y.Z."/>
            <person name="Im W.T."/>
            <person name="Wang S.Y."/>
            <person name="Zhao G.P."/>
            <person name="Zheng H.J."/>
            <person name="Quan Z.X."/>
        </authorList>
    </citation>
    <scope>NUCLEOTIDE SEQUENCE [LARGE SCALE GENOMIC DNA]</scope>
    <source>
        <strain evidence="2">Gsoil 348</strain>
    </source>
</reference>
<feature type="transmembrane region" description="Helical" evidence="1">
    <location>
        <begin position="224"/>
        <end position="240"/>
    </location>
</feature>
<accession>A0A068NZ84</accession>
<feature type="transmembrane region" description="Helical" evidence="1">
    <location>
        <begin position="291"/>
        <end position="308"/>
    </location>
</feature>
<evidence type="ECO:0000313" key="2">
    <source>
        <dbReference type="EMBL" id="AIE88129.1"/>
    </source>
</evidence>
<dbReference type="KEGG" id="fgi:OP10G_4761"/>
<feature type="transmembrane region" description="Helical" evidence="1">
    <location>
        <begin position="133"/>
        <end position="155"/>
    </location>
</feature>
<dbReference type="HOGENOM" id="CLU_465973_0_0_0"/>
<evidence type="ECO:0008006" key="4">
    <source>
        <dbReference type="Google" id="ProtNLM"/>
    </source>
</evidence>
<dbReference type="OrthoDB" id="9785091at2"/>